<evidence type="ECO:0000313" key="7">
    <source>
        <dbReference type="Proteomes" id="UP000537592"/>
    </source>
</evidence>
<feature type="domain" description="GS catalytic" evidence="5">
    <location>
        <begin position="104"/>
        <end position="439"/>
    </location>
</feature>
<dbReference type="PANTHER" id="PTHR43785">
    <property type="entry name" value="GAMMA-GLUTAMYLPUTRESCINE SYNTHETASE"/>
    <property type="match status" value="1"/>
</dbReference>
<dbReference type="EMBL" id="JACICC010000008">
    <property type="protein sequence ID" value="MBB3810742.1"/>
    <property type="molecule type" value="Genomic_DNA"/>
</dbReference>
<dbReference type="RefSeq" id="WP_183753995.1">
    <property type="nucleotide sequence ID" value="NZ_JACICC010000008.1"/>
</dbReference>
<comment type="caution">
    <text evidence="6">The sequence shown here is derived from an EMBL/GenBank/DDBJ whole genome shotgun (WGS) entry which is preliminary data.</text>
</comment>
<gene>
    <name evidence="6" type="ORF">FHS81_002848</name>
</gene>
<evidence type="ECO:0000256" key="2">
    <source>
        <dbReference type="PROSITE-ProRule" id="PRU01331"/>
    </source>
</evidence>
<evidence type="ECO:0000256" key="3">
    <source>
        <dbReference type="RuleBase" id="RU000384"/>
    </source>
</evidence>
<name>A0A7W6EIG4_9HYPH</name>
<evidence type="ECO:0000256" key="1">
    <source>
        <dbReference type="ARBA" id="ARBA00022598"/>
    </source>
</evidence>
<dbReference type="Proteomes" id="UP000537592">
    <property type="component" value="Unassembled WGS sequence"/>
</dbReference>
<sequence>MGTEKLAHLLEENHVEVVHAGQFDHAGTFRERRLPRDSFIAWAREPQFANTIALWDSADTLFGSGPYLTEDVAIDVSSLRQYPFEPNASVVIAEFSGPTAEIMPRAVLRRQIERAKALGIEVRAAFEFEVLILDETAESLRTSQFAGLRPFAPDNKCWSGQTGANHGSFVAGLEAILRATDIAVFGVGGELGPGCFEATLGAEEPLKAADDAAFFRLATRAYARSLGKTASFMPYLGAGFPGIGGHISISLWDSATGLNLFSDTTGRTNATAQHFIGGLTHTVPQAFALCAHTVNAYRRFAPGSWAPKSVSWAEFTFTTAIRSVPSKHDSARLEFRLPGADCNPYLALALLLGAGLDGLEEKLPAPPASPDNGPDDIPEGGIRLPASLAEAAERLAESDHARRLFGDRFVTHFTKTCEVENASLARAVSSQEVKRYLEA</sequence>
<dbReference type="PANTHER" id="PTHR43785:SF12">
    <property type="entry name" value="TYPE-1 GLUTAMINE SYNTHETASE 2"/>
    <property type="match status" value="1"/>
</dbReference>
<feature type="region of interest" description="Disordered" evidence="4">
    <location>
        <begin position="362"/>
        <end position="382"/>
    </location>
</feature>
<protein>
    <submittedName>
        <fullName evidence="6">Glutamine synthetase</fullName>
        <ecNumber evidence="6">6.3.1.2</ecNumber>
    </submittedName>
</protein>
<dbReference type="SUPFAM" id="SSF55931">
    <property type="entry name" value="Glutamine synthetase/guanido kinase"/>
    <property type="match status" value="1"/>
</dbReference>
<dbReference type="SMART" id="SM01230">
    <property type="entry name" value="Gln-synt_C"/>
    <property type="match status" value="1"/>
</dbReference>
<evidence type="ECO:0000256" key="4">
    <source>
        <dbReference type="SAM" id="MobiDB-lite"/>
    </source>
</evidence>
<evidence type="ECO:0000259" key="5">
    <source>
        <dbReference type="PROSITE" id="PS51987"/>
    </source>
</evidence>
<dbReference type="AlphaFoldDB" id="A0A7W6EIG4"/>
<dbReference type="Pfam" id="PF00120">
    <property type="entry name" value="Gln-synt_C"/>
    <property type="match status" value="1"/>
</dbReference>
<proteinExistence type="inferred from homology"/>
<reference evidence="6 7" key="1">
    <citation type="submission" date="2020-08" db="EMBL/GenBank/DDBJ databases">
        <title>Genomic Encyclopedia of Type Strains, Phase IV (KMG-IV): sequencing the most valuable type-strain genomes for metagenomic binning, comparative biology and taxonomic classification.</title>
        <authorList>
            <person name="Goeker M."/>
        </authorList>
    </citation>
    <scope>NUCLEOTIDE SEQUENCE [LARGE SCALE GENOMIC DNA]</scope>
    <source>
        <strain evidence="6 7">DSM 28760</strain>
    </source>
</reference>
<dbReference type="PROSITE" id="PS51987">
    <property type="entry name" value="GS_CATALYTIC"/>
    <property type="match status" value="1"/>
</dbReference>
<comment type="similarity">
    <text evidence="2 3">Belongs to the glutamine synthetase family.</text>
</comment>
<dbReference type="InterPro" id="IPR014746">
    <property type="entry name" value="Gln_synth/guanido_kin_cat_dom"/>
</dbReference>
<dbReference type="EC" id="6.3.1.2" evidence="6"/>
<keyword evidence="7" id="KW-1185">Reference proteome</keyword>
<accession>A0A7W6EIG4</accession>
<dbReference type="GO" id="GO:0004356">
    <property type="term" value="F:glutamine synthetase activity"/>
    <property type="evidence" value="ECO:0007669"/>
    <property type="project" value="UniProtKB-EC"/>
</dbReference>
<dbReference type="InterPro" id="IPR008146">
    <property type="entry name" value="Gln_synth_cat_dom"/>
</dbReference>
<dbReference type="Gene3D" id="3.30.590.10">
    <property type="entry name" value="Glutamine synthetase/guanido kinase, catalytic domain"/>
    <property type="match status" value="1"/>
</dbReference>
<evidence type="ECO:0000313" key="6">
    <source>
        <dbReference type="EMBL" id="MBB3810742.1"/>
    </source>
</evidence>
<organism evidence="6 7">
    <name type="scientific">Pseudochelatococcus contaminans</name>
    <dbReference type="NCBI Taxonomy" id="1538103"/>
    <lineage>
        <taxon>Bacteria</taxon>
        <taxon>Pseudomonadati</taxon>
        <taxon>Pseudomonadota</taxon>
        <taxon>Alphaproteobacteria</taxon>
        <taxon>Hyphomicrobiales</taxon>
        <taxon>Chelatococcaceae</taxon>
        <taxon>Pseudochelatococcus</taxon>
    </lineage>
</organism>
<keyword evidence="1 6" id="KW-0436">Ligase</keyword>